<dbReference type="RefSeq" id="WP_378978251.1">
    <property type="nucleotide sequence ID" value="NZ_JBHTBJ010000086.1"/>
</dbReference>
<evidence type="ECO:0000313" key="5">
    <source>
        <dbReference type="EMBL" id="MFC7280195.1"/>
    </source>
</evidence>
<dbReference type="NCBIfam" id="TIGR01643">
    <property type="entry name" value="YD_repeat_2x"/>
    <property type="match status" value="4"/>
</dbReference>
<gene>
    <name evidence="5" type="ORF">ACFQS1_40085</name>
</gene>
<dbReference type="Pfam" id="PF05593">
    <property type="entry name" value="RHS_repeat"/>
    <property type="match status" value="5"/>
</dbReference>
<dbReference type="SUPFAM" id="SSF69318">
    <property type="entry name" value="Integrin alpha N-terminal domain"/>
    <property type="match status" value="3"/>
</dbReference>
<evidence type="ECO:0000313" key="6">
    <source>
        <dbReference type="Proteomes" id="UP001596548"/>
    </source>
</evidence>
<keyword evidence="2" id="KW-0677">Repeat</keyword>
<sequence length="2344" mass="253123">MPSNRSSSSTPLAYPNLLILSAVEHVFHLDGAELIRCLPAATSTTCKYPPPGMTTQLYATREETNRRIAFEPGAGGGRWHVWEKNGTQLTYTATESGGAGRAVWSLSTVRDTSGNTVAYHYGETTGEEWWRAGLWSIWSPTSYEPERYLNSITYGETRITLRYEPRPDEQTFGTGTGVAIQRDRLASIDMTVLGNRVRAYALRYDQRRASPRSLLTEVQQYGRNAVLDASGHVTGGTAEPPTRLRYPAAAPLSWSAAAAAPTGAVPALGSQPASLFADETVGPTGSGLVSTGDINADGRTDWVGVGVDRSKMSNTEVDIIVTAAMADPTSVQRAQTILTVPLDPDWMKGTVTLPNGVQLFSSWTLDFNGDGRSDLMLALGYLHLMRDHDPDADPGHEVFQRIQMIPVLSLGDGRFRATEAFRTTLDRAVFLQQGLAGCRPGDLDGDGRDDLACAAVTVDGMLRPAASLLFTARSWGDGRFDQRTGPLPFHNGAGPRPMAVADHDGDGRADLMFLDYRPKDLDAYEQDSAAPVRFDVVVGYSAGGLSATFSYTRNETEWPRPAPGVPPVQLVAADVDGDSRPDHVAFMDGPDHREPATILTARNVVNGPLQLHAQPVPDKLSLVESMITVGDFDGDLREDLLVASRREPVPIGGDLTGCKAEYRLPHTMLTRIRSAGDGTFQLPVTWDDCSVSRQIPRPWDRRLQAQELYASDTNGDGLADFLLAAGDPDFTVTLRDDVSPPTGLDTHRFLAADITGEGRSDFVRVRDDGRNTLVDALVRRPDGSFGHVLQSLSDSLLSPDRAVQRNWKVLDVNGDGLSDLVYVQVPRLPMPGNNDAVIAVEAFLARGDGTWTQGRPQTFIWPGALADTPLVQPMDVNGDGRVDLVYSMNDVRASPTGNDLRTVALIAQSDQSIAAGAAFAAGPVRTPAVDLTGASAGLRAMDVNGDGRADLVHLDRDGDGIWVTTLLARPDGEWTANGVPMPRALGDSLAGLPLLDAVSWRPVDVNRDGMADLAHATRMATGLRIHTLISAGNGGWLPIRADVPLDEPVPARLAATDRLLVADVNGDGRTDLVRVQPDSSGVTVDTLLSTGNGRWARSAVPIADPSPAGNRAGEVWRVGSADADGASTFERIDAGEAPVPGLSRPFVVSTLRPAVPSDRLSGITSSLGGTSEITYAPAASFSMGNLAGGCGLPTGVTPQPVRQITVRDGRGASGETTEYGYECPRWSVSRRTMLGWADRYATTAATVNRPRTTTLTRHSASEECGLRPTDTSTRETGGDYVGAREILVYNPPGSSVPFDCTLFYRNRITYGWSAATQQVGEYFRYDDYGNLSTVEQLGAGATSGDERTVDITHRAAPGPWVVGLPWQRTLYQGTGPSAKLLRSEFSCYDGQNGTDDTNCPGLPSKGLLTAQQRVDDLGLFVTTTYQYDAYGNAVAGQNPRHFGTATFYDKKLHLYPEAVTNAKAQTTSLEWDLGLGTPTKVTDPNGAVAEFRYDPLGRLEHSARAGGGTVDVQYLDWGDPARQRVRTTSSDGTADGLWAEAYVDGFGRTYRELKEGDQPGETFVRMIAYSDASTRVYQVSQWHRSSAAPMPPRFETYEYDEAGRPVRNLHADGTSVRTRYDAANQTTVEVVTNERGHDKTIHRDAYGRVVQVSEWEQATAQHAVASYTYDAADNLLNTTDPNGNVSTYGWDPLSRLRTVDDPDLGKRSYMYDLNGNLRSRTDARNRTVTFAYDELDRPLTKTFPPGRPGVTWHYDEPGHGAGKGRLTSVTDASGTGCPDGRSSRTDYAPDGQPSAHWTCINARGYAMVFDYDSLGRTESVTYPGGEQVGYDYDAAGRLSAMPGFVDEFRYDAAGRLTEQRNANGTTATYGYEADRGRLETAKLLRNGSTVYGAGYTYEPNGLVKTITSATDPMNLTFGHDQLDRLSTVTGDLTQNFTYDAGGNMTYSSTLGTVLYPAQGPAGCAGKPCATPHAPRGMANLDQLHYDLNGNLQSTTNPQTQRTTGIDWTDDGLPEVLADADGVSTTYTYDAAGERVARRRDLQYDRYYGGFLEDSSTRGLIKNYYAAGQLIARRSGGALTWYQVDNLGSPRLLTDGQGQVVARYRYTPYGEASALAGPTASELRFTGLRADADNGLLDLGARQYDPRTAHFISPDTVVPDPLNTQALNRYAYVYNSPVSYIDPTGHFPEIRKTLGGGGAGGGGGSSDGPLLSIGIGAKHTAGQVCSACHGGGRIYDTPFEISETAVQTAAQSSGRQEPQSGRVSELKLDGDAWGSFWRGYRWYVLQIDSEQQVYDMLYPFAVAQSSEQLDRESPGWRSYDPVMGMNAAEFQAYLELGPSTAAAIC</sequence>
<name>A0ABW2I5L9_9ACTN</name>
<dbReference type="NCBIfam" id="TIGR03696">
    <property type="entry name" value="Rhs_assc_core"/>
    <property type="match status" value="1"/>
</dbReference>
<feature type="domain" description="Teneurin-like YD-shell" evidence="4">
    <location>
        <begin position="2063"/>
        <end position="2177"/>
    </location>
</feature>
<keyword evidence="6" id="KW-1185">Reference proteome</keyword>
<accession>A0ABW2I5L9</accession>
<dbReference type="Pfam" id="PF13517">
    <property type="entry name" value="FG-GAP_3"/>
    <property type="match status" value="2"/>
</dbReference>
<dbReference type="InterPro" id="IPR022385">
    <property type="entry name" value="Rhs_assc_core"/>
</dbReference>
<dbReference type="Gene3D" id="2.130.10.130">
    <property type="entry name" value="Integrin alpha, N-terminal"/>
    <property type="match status" value="2"/>
</dbReference>
<keyword evidence="1" id="KW-0732">Signal</keyword>
<evidence type="ECO:0000256" key="3">
    <source>
        <dbReference type="SAM" id="MobiDB-lite"/>
    </source>
</evidence>
<dbReference type="PANTHER" id="PTHR32305">
    <property type="match status" value="1"/>
</dbReference>
<feature type="region of interest" description="Disordered" evidence="3">
    <location>
        <begin position="1758"/>
        <end position="1792"/>
    </location>
</feature>
<comment type="caution">
    <text evidence="5">The sequence shown here is derived from an EMBL/GenBank/DDBJ whole genome shotgun (WGS) entry which is preliminary data.</text>
</comment>
<dbReference type="PANTHER" id="PTHR32305:SF15">
    <property type="entry name" value="PROTEIN RHSA-RELATED"/>
    <property type="match status" value="1"/>
</dbReference>
<evidence type="ECO:0000259" key="4">
    <source>
        <dbReference type="Pfam" id="PF25023"/>
    </source>
</evidence>
<dbReference type="InterPro" id="IPR028994">
    <property type="entry name" value="Integrin_alpha_N"/>
</dbReference>
<dbReference type="InterPro" id="IPR050708">
    <property type="entry name" value="T6SS_VgrG/RHS"/>
</dbReference>
<protein>
    <submittedName>
        <fullName evidence="5">FG-GAP-like repeat-containing protein</fullName>
    </submittedName>
</protein>
<dbReference type="InterPro" id="IPR013517">
    <property type="entry name" value="FG-GAP"/>
</dbReference>
<reference evidence="6" key="1">
    <citation type="journal article" date="2019" name="Int. J. Syst. Evol. Microbiol.">
        <title>The Global Catalogue of Microorganisms (GCM) 10K type strain sequencing project: providing services to taxonomists for standard genome sequencing and annotation.</title>
        <authorList>
            <consortium name="The Broad Institute Genomics Platform"/>
            <consortium name="The Broad Institute Genome Sequencing Center for Infectious Disease"/>
            <person name="Wu L."/>
            <person name="Ma J."/>
        </authorList>
    </citation>
    <scope>NUCLEOTIDE SEQUENCE [LARGE SCALE GENOMIC DNA]</scope>
    <source>
        <strain evidence="6">XZYJT-10</strain>
    </source>
</reference>
<organism evidence="5 6">
    <name type="scientific">Paractinoplanes rhizophilus</name>
    <dbReference type="NCBI Taxonomy" id="1416877"/>
    <lineage>
        <taxon>Bacteria</taxon>
        <taxon>Bacillati</taxon>
        <taxon>Actinomycetota</taxon>
        <taxon>Actinomycetes</taxon>
        <taxon>Micromonosporales</taxon>
        <taxon>Micromonosporaceae</taxon>
        <taxon>Paractinoplanes</taxon>
    </lineage>
</organism>
<evidence type="ECO:0000256" key="1">
    <source>
        <dbReference type="ARBA" id="ARBA00022729"/>
    </source>
</evidence>
<proteinExistence type="predicted"/>
<feature type="region of interest" description="Disordered" evidence="3">
    <location>
        <begin position="1253"/>
        <end position="1277"/>
    </location>
</feature>
<dbReference type="InterPro" id="IPR006530">
    <property type="entry name" value="YD"/>
</dbReference>
<dbReference type="InterPro" id="IPR031325">
    <property type="entry name" value="RHS_repeat"/>
</dbReference>
<dbReference type="EMBL" id="JBHTBJ010000086">
    <property type="protein sequence ID" value="MFC7280195.1"/>
    <property type="molecule type" value="Genomic_DNA"/>
</dbReference>
<evidence type="ECO:0000256" key="2">
    <source>
        <dbReference type="ARBA" id="ARBA00022737"/>
    </source>
</evidence>
<dbReference type="Gene3D" id="2.180.10.10">
    <property type="entry name" value="RHS repeat-associated core"/>
    <property type="match status" value="2"/>
</dbReference>
<dbReference type="Proteomes" id="UP001596548">
    <property type="component" value="Unassembled WGS sequence"/>
</dbReference>
<dbReference type="InterPro" id="IPR056823">
    <property type="entry name" value="TEN-like_YD-shell"/>
</dbReference>
<dbReference type="Pfam" id="PF25023">
    <property type="entry name" value="TEN_YD-shell"/>
    <property type="match status" value="1"/>
</dbReference>